<dbReference type="SMART" id="SM00530">
    <property type="entry name" value="HTH_XRE"/>
    <property type="match status" value="2"/>
</dbReference>
<dbReference type="EMBL" id="LQPE01000094">
    <property type="protein sequence ID" value="ORW05020.1"/>
    <property type="molecule type" value="Genomic_DNA"/>
</dbReference>
<dbReference type="InterPro" id="IPR010982">
    <property type="entry name" value="Lambda_DNA-bd_dom_sf"/>
</dbReference>
<feature type="domain" description="HTH cro/C1-type" evidence="2">
    <location>
        <begin position="17"/>
        <end position="68"/>
    </location>
</feature>
<evidence type="ECO:0000313" key="3">
    <source>
        <dbReference type="EMBL" id="ORW05020.1"/>
    </source>
</evidence>
<dbReference type="CDD" id="cd00093">
    <property type="entry name" value="HTH_XRE"/>
    <property type="match status" value="2"/>
</dbReference>
<evidence type="ECO:0000313" key="4">
    <source>
        <dbReference type="Proteomes" id="UP000193487"/>
    </source>
</evidence>
<dbReference type="Gene3D" id="1.10.260.40">
    <property type="entry name" value="lambda repressor-like DNA-binding domains"/>
    <property type="match status" value="2"/>
</dbReference>
<dbReference type="InterPro" id="IPR001387">
    <property type="entry name" value="Cro/C1-type_HTH"/>
</dbReference>
<dbReference type="PANTHER" id="PTHR46558:SF4">
    <property type="entry name" value="DNA-BIDING PHAGE PROTEIN"/>
    <property type="match status" value="1"/>
</dbReference>
<evidence type="ECO:0000256" key="1">
    <source>
        <dbReference type="ARBA" id="ARBA00023125"/>
    </source>
</evidence>
<dbReference type="Pfam" id="PF01381">
    <property type="entry name" value="HTH_3"/>
    <property type="match status" value="2"/>
</dbReference>
<proteinExistence type="predicted"/>
<reference evidence="3 4" key="1">
    <citation type="submission" date="2016-01" db="EMBL/GenBank/DDBJ databases">
        <title>The new phylogeny of the genus Mycobacterium.</title>
        <authorList>
            <person name="Tarcisio F."/>
            <person name="Conor M."/>
            <person name="Antonella G."/>
            <person name="Elisabetta G."/>
            <person name="Giulia F.S."/>
            <person name="Sara T."/>
            <person name="Anna F."/>
            <person name="Clotilde B."/>
            <person name="Roberto B."/>
            <person name="Veronica D.S."/>
            <person name="Fabio R."/>
            <person name="Monica P."/>
            <person name="Olivier J."/>
            <person name="Enrico T."/>
            <person name="Nicola S."/>
        </authorList>
    </citation>
    <scope>NUCLEOTIDE SEQUENCE [LARGE SCALE GENOMIC DNA]</scope>
    <source>
        <strain evidence="3 4">DSM 45166</strain>
    </source>
</reference>
<dbReference type="RefSeq" id="WP_045375005.1">
    <property type="nucleotide sequence ID" value="NZ_BBKA01000019.1"/>
</dbReference>
<name>A0A1X1Y1Z8_9MYCO</name>
<comment type="caution">
    <text evidence="3">The sequence shown here is derived from an EMBL/GenBank/DDBJ whole genome shotgun (WGS) entry which is preliminary data.</text>
</comment>
<dbReference type="PROSITE" id="PS50943">
    <property type="entry name" value="HTH_CROC1"/>
    <property type="match status" value="2"/>
</dbReference>
<accession>A0A1X1Y1Z8</accession>
<evidence type="ECO:0000259" key="2">
    <source>
        <dbReference type="PROSITE" id="PS50943"/>
    </source>
</evidence>
<keyword evidence="4" id="KW-1185">Reference proteome</keyword>
<dbReference type="Proteomes" id="UP000193487">
    <property type="component" value="Unassembled WGS sequence"/>
</dbReference>
<protein>
    <submittedName>
        <fullName evidence="3">XRE family transcriptional regulator</fullName>
    </submittedName>
</protein>
<sequence>MSRRVLRGFSPQEFATARIRAGLSVSDLARIANVAVSTIHHWEAGTRSPQIDILANVMTVLHAPIESVVLIPTNHRYPSDWRAMKGLTQPQLAAAAHMPTATIQRIERADYPLSDKNAQTIANVLSISVEEYKAAYQRARKRPAGTPP</sequence>
<gene>
    <name evidence="3" type="ORF">AWC14_02080</name>
</gene>
<dbReference type="SUPFAM" id="SSF47413">
    <property type="entry name" value="lambda repressor-like DNA-binding domains"/>
    <property type="match status" value="2"/>
</dbReference>
<organism evidence="3 4">
    <name type="scientific">Mycobacterium kyorinense</name>
    <dbReference type="NCBI Taxonomy" id="487514"/>
    <lineage>
        <taxon>Bacteria</taxon>
        <taxon>Bacillati</taxon>
        <taxon>Actinomycetota</taxon>
        <taxon>Actinomycetes</taxon>
        <taxon>Mycobacteriales</taxon>
        <taxon>Mycobacteriaceae</taxon>
        <taxon>Mycobacterium</taxon>
    </lineage>
</organism>
<dbReference type="OrthoDB" id="4724865at2"/>
<dbReference type="PANTHER" id="PTHR46558">
    <property type="entry name" value="TRACRIPTIONAL REGULATORY PROTEIN-RELATED-RELATED"/>
    <property type="match status" value="1"/>
</dbReference>
<dbReference type="GO" id="GO:0003677">
    <property type="term" value="F:DNA binding"/>
    <property type="evidence" value="ECO:0007669"/>
    <property type="project" value="UniProtKB-KW"/>
</dbReference>
<dbReference type="AlphaFoldDB" id="A0A1X1Y1Z8"/>
<feature type="domain" description="HTH cro/C1-type" evidence="2">
    <location>
        <begin position="81"/>
        <end position="132"/>
    </location>
</feature>
<keyword evidence="1" id="KW-0238">DNA-binding</keyword>